<dbReference type="EMBL" id="BJNT01000031">
    <property type="protein sequence ID" value="GEC87587.1"/>
    <property type="molecule type" value="Genomic_DNA"/>
</dbReference>
<dbReference type="OrthoDB" id="277520at2"/>
<reference evidence="5 7" key="3">
    <citation type="submission" date="2019-06" db="EMBL/GenBank/DDBJ databases">
        <title>Whole genome shotgun sequence of Corynebacterium variabile NBRC 15286.</title>
        <authorList>
            <person name="Hosoyama A."/>
            <person name="Uohara A."/>
            <person name="Ohji S."/>
            <person name="Ichikawa N."/>
        </authorList>
    </citation>
    <scope>NUCLEOTIDE SEQUENCE [LARGE SCALE GENOMIC DNA]</scope>
    <source>
        <strain evidence="5 7">NBRC 15286</strain>
    </source>
</reference>
<evidence type="ECO:0000313" key="6">
    <source>
        <dbReference type="Proteomes" id="UP000182498"/>
    </source>
</evidence>
<feature type="domain" description="FHA" evidence="3">
    <location>
        <begin position="92"/>
        <end position="141"/>
    </location>
</feature>
<reference evidence="4" key="1">
    <citation type="submission" date="2015-11" db="EMBL/GenBank/DDBJ databases">
        <authorList>
            <person name="Zhang Y."/>
            <person name="Guo Z."/>
        </authorList>
    </citation>
    <scope>NUCLEOTIDE SEQUENCE [LARGE SCALE GENOMIC DNA]</scope>
    <source>
        <strain evidence="4">Mu292</strain>
    </source>
</reference>
<evidence type="ECO:0000313" key="5">
    <source>
        <dbReference type="EMBL" id="GEC87587.1"/>
    </source>
</evidence>
<evidence type="ECO:0000313" key="4">
    <source>
        <dbReference type="EMBL" id="CUU67530.1"/>
    </source>
</evidence>
<dbReference type="OMA" id="RWFIEDL"/>
<keyword evidence="2" id="KW-1133">Transmembrane helix</keyword>
<reference evidence="6" key="2">
    <citation type="submission" date="2015-11" db="EMBL/GenBank/DDBJ databases">
        <authorList>
            <person name="Dugat-Bony E."/>
        </authorList>
    </citation>
    <scope>NUCLEOTIDE SEQUENCE [LARGE SCALE GENOMIC DNA]</scope>
    <source>
        <strain evidence="6">Mu292</strain>
    </source>
</reference>
<evidence type="ECO:0000259" key="3">
    <source>
        <dbReference type="PROSITE" id="PS50006"/>
    </source>
</evidence>
<dbReference type="RefSeq" id="WP_014008607.1">
    <property type="nucleotide sequence ID" value="NZ_BJNT01000031.1"/>
</dbReference>
<keyword evidence="2" id="KW-0472">Membrane</keyword>
<dbReference type="Proteomes" id="UP000319986">
    <property type="component" value="Unassembled WGS sequence"/>
</dbReference>
<dbReference type="InterPro" id="IPR008984">
    <property type="entry name" value="SMAD_FHA_dom_sf"/>
</dbReference>
<organism evidence="4 6">
    <name type="scientific">Corynebacterium variabile</name>
    <dbReference type="NCBI Taxonomy" id="1727"/>
    <lineage>
        <taxon>Bacteria</taxon>
        <taxon>Bacillati</taxon>
        <taxon>Actinomycetota</taxon>
        <taxon>Actinomycetes</taxon>
        <taxon>Mycobacteriales</taxon>
        <taxon>Corynebacteriaceae</taxon>
        <taxon>Corynebacterium</taxon>
    </lineage>
</organism>
<name>A0A110BGM7_9CORY</name>
<dbReference type="PROSITE" id="PS50006">
    <property type="entry name" value="FHA_DOMAIN"/>
    <property type="match status" value="1"/>
</dbReference>
<dbReference type="Pfam" id="PF00498">
    <property type="entry name" value="FHA"/>
    <property type="match status" value="1"/>
</dbReference>
<accession>A0A110BGM7</accession>
<dbReference type="EMBL" id="FAUH01000030">
    <property type="protein sequence ID" value="CUU67530.1"/>
    <property type="molecule type" value="Genomic_DNA"/>
</dbReference>
<keyword evidence="6" id="KW-1185">Reference proteome</keyword>
<keyword evidence="2" id="KW-0812">Transmembrane</keyword>
<dbReference type="SMART" id="SM00240">
    <property type="entry name" value="FHA"/>
    <property type="match status" value="1"/>
</dbReference>
<keyword evidence="1" id="KW-0597">Phosphoprotein</keyword>
<dbReference type="Gene3D" id="2.60.200.20">
    <property type="match status" value="1"/>
</dbReference>
<dbReference type="InterPro" id="IPR000253">
    <property type="entry name" value="FHA_dom"/>
</dbReference>
<gene>
    <name evidence="5" type="ORF">CVA01_29010</name>
    <name evidence="4" type="ORF">CVAR292_02893</name>
</gene>
<protein>
    <submittedName>
        <fullName evidence="5">FHA domain-containing protein</fullName>
    </submittedName>
    <submittedName>
        <fullName evidence="4">FOG: FHA domain</fullName>
    </submittedName>
</protein>
<evidence type="ECO:0000256" key="2">
    <source>
        <dbReference type="SAM" id="Phobius"/>
    </source>
</evidence>
<dbReference type="Proteomes" id="UP000182498">
    <property type="component" value="Unassembled WGS sequence"/>
</dbReference>
<dbReference type="GeneID" id="82888971"/>
<dbReference type="InterPro" id="IPR050923">
    <property type="entry name" value="Cell_Proc_Reg/RNA_Proc"/>
</dbReference>
<feature type="transmembrane region" description="Helical" evidence="2">
    <location>
        <begin position="6"/>
        <end position="25"/>
    </location>
</feature>
<evidence type="ECO:0000313" key="7">
    <source>
        <dbReference type="Proteomes" id="UP000319986"/>
    </source>
</evidence>
<dbReference type="AlphaFoldDB" id="A0A110BGM7"/>
<sequence length="164" mass="17399">MQSTLVLVVKIGLLVVLWLFIWVAVRAMNRDVGRAATAGAVPVGGGKAAYKASAPAQHRGRGFSRSSGPQSLALTSGPLTGTTLALAGYDEVTVGRSSGCTLVLEDDFASGTHARLIRRGPDWYLEDLDSRNGTFLAGQRIDQPEPLRAGSEFRIGQTTVRMDA</sequence>
<proteinExistence type="predicted"/>
<dbReference type="PANTHER" id="PTHR23308">
    <property type="entry name" value="NUCLEAR INHIBITOR OF PROTEIN PHOSPHATASE-1"/>
    <property type="match status" value="1"/>
</dbReference>
<dbReference type="SUPFAM" id="SSF49879">
    <property type="entry name" value="SMAD/FHA domain"/>
    <property type="match status" value="1"/>
</dbReference>
<evidence type="ECO:0000256" key="1">
    <source>
        <dbReference type="ARBA" id="ARBA00022553"/>
    </source>
</evidence>